<evidence type="ECO:0000313" key="1">
    <source>
        <dbReference type="EMBL" id="GBL97485.1"/>
    </source>
</evidence>
<keyword evidence="2" id="KW-1185">Reference proteome</keyword>
<name>A0A4Y2C183_ARAVE</name>
<organism evidence="1 2">
    <name type="scientific">Araneus ventricosus</name>
    <name type="common">Orbweaver spider</name>
    <name type="synonym">Epeira ventricosa</name>
    <dbReference type="NCBI Taxonomy" id="182803"/>
    <lineage>
        <taxon>Eukaryota</taxon>
        <taxon>Metazoa</taxon>
        <taxon>Ecdysozoa</taxon>
        <taxon>Arthropoda</taxon>
        <taxon>Chelicerata</taxon>
        <taxon>Arachnida</taxon>
        <taxon>Araneae</taxon>
        <taxon>Araneomorphae</taxon>
        <taxon>Entelegynae</taxon>
        <taxon>Araneoidea</taxon>
        <taxon>Araneidae</taxon>
        <taxon>Araneus</taxon>
    </lineage>
</organism>
<dbReference type="OrthoDB" id="5827962at2759"/>
<dbReference type="Proteomes" id="UP000499080">
    <property type="component" value="Unassembled WGS sequence"/>
</dbReference>
<sequence length="363" mass="43875">MASVRFVLAMYYDKDIERILKTEVKLPFQLNRFDRDRHQLWKQIEMIAIEKLPFLPDTLKIRLSKCIRPIHMETWRWIRDHDRLMKLSRSNCYLTYKNILCWKTDGTIDRIKTAKKIVRDKNVDARTRFEVACNYFLEDEVLALWHLDKEVKVMGIPRSGTNEVVRFWITHLKKGSWGKKSWKAMINGYFETPRMRSSNNPLRISCFFPYLSWEGKRNYFSYLYGEYAHGDDLQLCMQTMDKTECAELFHAYPALILLGYLKWPFQSLFMEMANQLLSHMDATQFHAVLEHIILWYILKGVEYFDYLTLFKEFWYLIPDSFKDEIKKMKKYFKLIEVALNYNKENTSLSLPETIEKFMYKIRY</sequence>
<evidence type="ECO:0000313" key="2">
    <source>
        <dbReference type="Proteomes" id="UP000499080"/>
    </source>
</evidence>
<accession>A0A4Y2C183</accession>
<dbReference type="AlphaFoldDB" id="A0A4Y2C183"/>
<reference evidence="1 2" key="1">
    <citation type="journal article" date="2019" name="Sci. Rep.">
        <title>Orb-weaving spider Araneus ventricosus genome elucidates the spidroin gene catalogue.</title>
        <authorList>
            <person name="Kono N."/>
            <person name="Nakamura H."/>
            <person name="Ohtoshi R."/>
            <person name="Moran D.A.P."/>
            <person name="Shinohara A."/>
            <person name="Yoshida Y."/>
            <person name="Fujiwara M."/>
            <person name="Mori M."/>
            <person name="Tomita M."/>
            <person name="Arakawa K."/>
        </authorList>
    </citation>
    <scope>NUCLEOTIDE SEQUENCE [LARGE SCALE GENOMIC DNA]</scope>
</reference>
<dbReference type="EMBL" id="BGPR01000130">
    <property type="protein sequence ID" value="GBL97485.1"/>
    <property type="molecule type" value="Genomic_DNA"/>
</dbReference>
<protein>
    <submittedName>
        <fullName evidence="1">Uncharacterized protein</fullName>
    </submittedName>
</protein>
<comment type="caution">
    <text evidence="1">The sequence shown here is derived from an EMBL/GenBank/DDBJ whole genome shotgun (WGS) entry which is preliminary data.</text>
</comment>
<proteinExistence type="predicted"/>
<gene>
    <name evidence="1" type="ORF">AVEN_162947_1</name>
</gene>